<dbReference type="Gene3D" id="3.30.200.20">
    <property type="entry name" value="Phosphorylase Kinase, domain 1"/>
    <property type="match status" value="1"/>
</dbReference>
<dbReference type="FunFam" id="1.10.510.10:FF:000571">
    <property type="entry name" value="Maternal embryonic leucine zipper kinase"/>
    <property type="match status" value="1"/>
</dbReference>
<dbReference type="GO" id="GO:0004672">
    <property type="term" value="F:protein kinase activity"/>
    <property type="evidence" value="ECO:0007669"/>
    <property type="project" value="InterPro"/>
</dbReference>
<dbReference type="PROSITE" id="PS00108">
    <property type="entry name" value="PROTEIN_KINASE_ST"/>
    <property type="match status" value="1"/>
</dbReference>
<dbReference type="PROSITE" id="PS50011">
    <property type="entry name" value="PROTEIN_KINASE_DOM"/>
    <property type="match status" value="1"/>
</dbReference>
<feature type="region of interest" description="Disordered" evidence="5">
    <location>
        <begin position="1"/>
        <end position="20"/>
    </location>
</feature>
<organism evidence="8 9">
    <name type="scientific">Athelia psychrophila</name>
    <dbReference type="NCBI Taxonomy" id="1759441"/>
    <lineage>
        <taxon>Eukaryota</taxon>
        <taxon>Fungi</taxon>
        <taxon>Dikarya</taxon>
        <taxon>Basidiomycota</taxon>
        <taxon>Agaricomycotina</taxon>
        <taxon>Agaricomycetes</taxon>
        <taxon>Agaricomycetidae</taxon>
        <taxon>Atheliales</taxon>
        <taxon>Atheliaceae</taxon>
        <taxon>Athelia</taxon>
    </lineage>
</organism>
<dbReference type="InterPro" id="IPR017441">
    <property type="entry name" value="Protein_kinase_ATP_BS"/>
</dbReference>
<feature type="compositionally biased region" description="Basic and acidic residues" evidence="5">
    <location>
        <begin position="498"/>
        <end position="511"/>
    </location>
</feature>
<dbReference type="GO" id="GO:0005524">
    <property type="term" value="F:ATP binding"/>
    <property type="evidence" value="ECO:0007669"/>
    <property type="project" value="UniProtKB-UniRule"/>
</dbReference>
<dbReference type="SMART" id="SM00240">
    <property type="entry name" value="FHA"/>
    <property type="match status" value="1"/>
</dbReference>
<protein>
    <submittedName>
        <fullName evidence="8">Pkinase-domain-containing protein</fullName>
    </submittedName>
</protein>
<dbReference type="OrthoDB" id="10252171at2759"/>
<evidence type="ECO:0000256" key="2">
    <source>
        <dbReference type="ARBA" id="ARBA00022741"/>
    </source>
</evidence>
<feature type="region of interest" description="Disordered" evidence="5">
    <location>
        <begin position="458"/>
        <end position="636"/>
    </location>
</feature>
<feature type="binding site" evidence="4">
    <location>
        <position position="186"/>
    </location>
    <ligand>
        <name>ATP</name>
        <dbReference type="ChEBI" id="CHEBI:30616"/>
    </ligand>
</feature>
<dbReference type="PROSITE" id="PS00107">
    <property type="entry name" value="PROTEIN_KINASE_ATP"/>
    <property type="match status" value="1"/>
</dbReference>
<evidence type="ECO:0000313" key="9">
    <source>
        <dbReference type="Proteomes" id="UP000076532"/>
    </source>
</evidence>
<accession>A0A166WXA1</accession>
<dbReference type="Gene3D" id="1.10.510.10">
    <property type="entry name" value="Transferase(Phosphotransferase) domain 1"/>
    <property type="match status" value="1"/>
</dbReference>
<dbReference type="InterPro" id="IPR008271">
    <property type="entry name" value="Ser/Thr_kinase_AS"/>
</dbReference>
<dbReference type="SUPFAM" id="SSF56112">
    <property type="entry name" value="Protein kinase-like (PK-like)"/>
    <property type="match status" value="1"/>
</dbReference>
<evidence type="ECO:0000256" key="3">
    <source>
        <dbReference type="ARBA" id="ARBA00022840"/>
    </source>
</evidence>
<evidence type="ECO:0000256" key="5">
    <source>
        <dbReference type="SAM" id="MobiDB-lite"/>
    </source>
</evidence>
<evidence type="ECO:0000256" key="1">
    <source>
        <dbReference type="ARBA" id="ARBA00005575"/>
    </source>
</evidence>
<dbReference type="EMBL" id="KV417480">
    <property type="protein sequence ID" value="KZP34207.1"/>
    <property type="molecule type" value="Genomic_DNA"/>
</dbReference>
<reference evidence="8 9" key="1">
    <citation type="journal article" date="2016" name="Mol. Biol. Evol.">
        <title>Comparative Genomics of Early-Diverging Mushroom-Forming Fungi Provides Insights into the Origins of Lignocellulose Decay Capabilities.</title>
        <authorList>
            <person name="Nagy L.G."/>
            <person name="Riley R."/>
            <person name="Tritt A."/>
            <person name="Adam C."/>
            <person name="Daum C."/>
            <person name="Floudas D."/>
            <person name="Sun H."/>
            <person name="Yadav J.S."/>
            <person name="Pangilinan J."/>
            <person name="Larsson K.H."/>
            <person name="Matsuura K."/>
            <person name="Barry K."/>
            <person name="Labutti K."/>
            <person name="Kuo R."/>
            <person name="Ohm R.A."/>
            <person name="Bhattacharya S.S."/>
            <person name="Shirouzu T."/>
            <person name="Yoshinaga Y."/>
            <person name="Martin F.M."/>
            <person name="Grigoriev I.V."/>
            <person name="Hibbett D.S."/>
        </authorList>
    </citation>
    <scope>NUCLEOTIDE SEQUENCE [LARGE SCALE GENOMIC DNA]</scope>
    <source>
        <strain evidence="8 9">CBS 109695</strain>
    </source>
</reference>
<dbReference type="Pfam" id="PF00498">
    <property type="entry name" value="FHA"/>
    <property type="match status" value="1"/>
</dbReference>
<evidence type="ECO:0000256" key="4">
    <source>
        <dbReference type="PROSITE-ProRule" id="PRU10141"/>
    </source>
</evidence>
<feature type="domain" description="FHA" evidence="6">
    <location>
        <begin position="52"/>
        <end position="106"/>
    </location>
</feature>
<sequence>MGEEEYESTQQTQSTQPLSQVPQGIDSHIWGFLQPCSVALQRIDFWKSVSVYDIGRNPDGNVIVLPGFKVSNKHAKISWDGQSNKDATVIIQDLSSNGTFINGAKVGKGQSRIIRDGNELAFGTPLPQHQSNGQEDYRFVFRLVAAGPATEGIHAHYDLGVELGKGSFASVYKAMHRETGKWYAVKIIQADKIKKSAQNQTPGADPRKATAFAREISILEQLVHPNICGLKEAFMDDSDPNINLVLELIEGGDLLDYILSREGISESAAKGITYQICDALAYIHNKGIAHRDLKPENVLLTKDDPPIVKVADFGLAKVVDSLTALRTMCGTPSYLAPEVVNQVQNEGYSHLVDSWSVGVIVFSMLTNTSPFLEDDNIPDLRTRISERTVDWDALERAGISEDGKSFITRLLDPRPDCRMTLDAARSHRWLAGEVGYAGDLSPSVSAFAPVQSSMALPSDQSMLDDAPDDDSRYVVPGLGGESVSQGLENMQLHPGGGLRREGSRPLVRRSDVLSQAAEQDGGGGIMEPSEEMISNSQAQDAIDERNAAAGPSTRKRKEPPADQSLLAVPEDEEITPVEGSNGRKKGKVAPVDEAEGGSRSVRGTRAKGGGGNSSDEDPSQKVRRSARQTPQKAARK</sequence>
<evidence type="ECO:0000259" key="7">
    <source>
        <dbReference type="PROSITE" id="PS50011"/>
    </source>
</evidence>
<keyword evidence="9" id="KW-1185">Reference proteome</keyword>
<dbReference type="Proteomes" id="UP000076532">
    <property type="component" value="Unassembled WGS sequence"/>
</dbReference>
<dbReference type="InterPro" id="IPR000253">
    <property type="entry name" value="FHA_dom"/>
</dbReference>
<dbReference type="STRING" id="436010.A0A166WXA1"/>
<name>A0A166WXA1_9AGAM</name>
<dbReference type="InterPro" id="IPR008984">
    <property type="entry name" value="SMAD_FHA_dom_sf"/>
</dbReference>
<feature type="compositionally biased region" description="Low complexity" evidence="5">
    <location>
        <begin position="8"/>
        <end position="20"/>
    </location>
</feature>
<evidence type="ECO:0000313" key="8">
    <source>
        <dbReference type="EMBL" id="KZP34207.1"/>
    </source>
</evidence>
<dbReference type="PANTHER" id="PTHR24347">
    <property type="entry name" value="SERINE/THREONINE-PROTEIN KINASE"/>
    <property type="match status" value="1"/>
</dbReference>
<dbReference type="InterPro" id="IPR000719">
    <property type="entry name" value="Prot_kinase_dom"/>
</dbReference>
<dbReference type="InterPro" id="IPR011009">
    <property type="entry name" value="Kinase-like_dom_sf"/>
</dbReference>
<feature type="domain" description="Protein kinase" evidence="7">
    <location>
        <begin position="157"/>
        <end position="430"/>
    </location>
</feature>
<dbReference type="Gene3D" id="2.60.200.20">
    <property type="match status" value="1"/>
</dbReference>
<dbReference type="PROSITE" id="PS50006">
    <property type="entry name" value="FHA_DOMAIN"/>
    <property type="match status" value="1"/>
</dbReference>
<dbReference type="CDD" id="cd05117">
    <property type="entry name" value="STKc_CAMK"/>
    <property type="match status" value="1"/>
</dbReference>
<comment type="similarity">
    <text evidence="1">Belongs to the protein kinase superfamily. CAMK Ser/Thr protein kinase family. CHEK2 subfamily.</text>
</comment>
<keyword evidence="3 4" id="KW-0067">ATP-binding</keyword>
<feature type="compositionally biased region" description="Polar residues" evidence="5">
    <location>
        <begin position="627"/>
        <end position="636"/>
    </location>
</feature>
<keyword evidence="2 4" id="KW-0547">Nucleotide-binding</keyword>
<evidence type="ECO:0000259" key="6">
    <source>
        <dbReference type="PROSITE" id="PS50006"/>
    </source>
</evidence>
<dbReference type="AlphaFoldDB" id="A0A166WXA1"/>
<proteinExistence type="inferred from homology"/>
<dbReference type="SUPFAM" id="SSF49879">
    <property type="entry name" value="SMAD/FHA domain"/>
    <property type="match status" value="1"/>
</dbReference>
<dbReference type="SMART" id="SM00220">
    <property type="entry name" value="S_TKc"/>
    <property type="match status" value="1"/>
</dbReference>
<dbReference type="Pfam" id="PF00069">
    <property type="entry name" value="Pkinase"/>
    <property type="match status" value="1"/>
</dbReference>
<gene>
    <name evidence="8" type="ORF">FIBSPDRAFT_906371</name>
</gene>